<protein>
    <submittedName>
        <fullName evidence="1">Uncharacterized protein</fullName>
    </submittedName>
</protein>
<name>A0A438CJ23_VITVI</name>
<sequence length="71" mass="7666">MVTTHPGTVVELRHSSDGHFEQLIVAHAAFIQGFAMGCRPIIAIESSHMSGPYGVFPRCLALKTMPTITVT</sequence>
<dbReference type="EMBL" id="QGNW01002203">
    <property type="protein sequence ID" value="RVW23207.1"/>
    <property type="molecule type" value="Genomic_DNA"/>
</dbReference>
<dbReference type="AlphaFoldDB" id="A0A438CJ23"/>
<accession>A0A438CJ23</accession>
<dbReference type="Proteomes" id="UP000288805">
    <property type="component" value="Unassembled WGS sequence"/>
</dbReference>
<organism evidence="1 2">
    <name type="scientific">Vitis vinifera</name>
    <name type="common">Grape</name>
    <dbReference type="NCBI Taxonomy" id="29760"/>
    <lineage>
        <taxon>Eukaryota</taxon>
        <taxon>Viridiplantae</taxon>
        <taxon>Streptophyta</taxon>
        <taxon>Embryophyta</taxon>
        <taxon>Tracheophyta</taxon>
        <taxon>Spermatophyta</taxon>
        <taxon>Magnoliopsida</taxon>
        <taxon>eudicotyledons</taxon>
        <taxon>Gunneridae</taxon>
        <taxon>Pentapetalae</taxon>
        <taxon>rosids</taxon>
        <taxon>Vitales</taxon>
        <taxon>Vitaceae</taxon>
        <taxon>Viteae</taxon>
        <taxon>Vitis</taxon>
    </lineage>
</organism>
<gene>
    <name evidence="1" type="ORF">CK203_099553</name>
</gene>
<comment type="caution">
    <text evidence="1">The sequence shown here is derived from an EMBL/GenBank/DDBJ whole genome shotgun (WGS) entry which is preliminary data.</text>
</comment>
<evidence type="ECO:0000313" key="1">
    <source>
        <dbReference type="EMBL" id="RVW23207.1"/>
    </source>
</evidence>
<proteinExistence type="predicted"/>
<evidence type="ECO:0000313" key="2">
    <source>
        <dbReference type="Proteomes" id="UP000288805"/>
    </source>
</evidence>
<reference evidence="1 2" key="1">
    <citation type="journal article" date="2018" name="PLoS Genet.">
        <title>Population sequencing reveals clonal diversity and ancestral inbreeding in the grapevine cultivar Chardonnay.</title>
        <authorList>
            <person name="Roach M.J."/>
            <person name="Johnson D.L."/>
            <person name="Bohlmann J."/>
            <person name="van Vuuren H.J."/>
            <person name="Jones S.J."/>
            <person name="Pretorius I.S."/>
            <person name="Schmidt S.A."/>
            <person name="Borneman A.R."/>
        </authorList>
    </citation>
    <scope>NUCLEOTIDE SEQUENCE [LARGE SCALE GENOMIC DNA]</scope>
    <source>
        <strain evidence="2">cv. Chardonnay</strain>
        <tissue evidence="1">Leaf</tissue>
    </source>
</reference>